<evidence type="ECO:0000256" key="1">
    <source>
        <dbReference type="ARBA" id="ARBA00007169"/>
    </source>
</evidence>
<dbReference type="PANTHER" id="PTHR11487">
    <property type="entry name" value="THIOESTERASE"/>
    <property type="match status" value="1"/>
</dbReference>
<keyword evidence="2" id="KW-0378">Hydrolase</keyword>
<comment type="caution">
    <text evidence="4">The sequence shown here is derived from an EMBL/GenBank/DDBJ whole genome shotgun (WGS) entry which is preliminary data.</text>
</comment>
<dbReference type="InterPro" id="IPR020802">
    <property type="entry name" value="TesA-like"/>
</dbReference>
<comment type="similarity">
    <text evidence="1">Belongs to the thioesterase family.</text>
</comment>
<dbReference type="GO" id="GO:0016787">
    <property type="term" value="F:hydrolase activity"/>
    <property type="evidence" value="ECO:0007669"/>
    <property type="project" value="UniProtKB-KW"/>
</dbReference>
<dbReference type="InterPro" id="IPR001031">
    <property type="entry name" value="Thioesterase"/>
</dbReference>
<dbReference type="SMART" id="SM00824">
    <property type="entry name" value="PKS_TE"/>
    <property type="match status" value="1"/>
</dbReference>
<evidence type="ECO:0000313" key="5">
    <source>
        <dbReference type="Proteomes" id="UP000619355"/>
    </source>
</evidence>
<accession>A0A919KFM3</accession>
<dbReference type="EMBL" id="BNBF01000038">
    <property type="protein sequence ID" value="GHG75558.1"/>
    <property type="molecule type" value="Genomic_DNA"/>
</dbReference>
<dbReference type="RefSeq" id="WP_229900836.1">
    <property type="nucleotide sequence ID" value="NZ_BNBF01000038.1"/>
</dbReference>
<dbReference type="AlphaFoldDB" id="A0A919KFM3"/>
<evidence type="ECO:0000313" key="4">
    <source>
        <dbReference type="EMBL" id="GHG75558.1"/>
    </source>
</evidence>
<dbReference type="PANTHER" id="PTHR11487:SF0">
    <property type="entry name" value="S-ACYL FATTY ACID SYNTHASE THIOESTERASE, MEDIUM CHAIN"/>
    <property type="match status" value="1"/>
</dbReference>
<evidence type="ECO:0000259" key="3">
    <source>
        <dbReference type="SMART" id="SM00824"/>
    </source>
</evidence>
<dbReference type="Gene3D" id="3.40.50.1820">
    <property type="entry name" value="alpha/beta hydrolase"/>
    <property type="match status" value="1"/>
</dbReference>
<proteinExistence type="inferred from homology"/>
<dbReference type="SUPFAM" id="SSF53474">
    <property type="entry name" value="alpha/beta-Hydrolases"/>
    <property type="match status" value="1"/>
</dbReference>
<dbReference type="GO" id="GO:0008610">
    <property type="term" value="P:lipid biosynthetic process"/>
    <property type="evidence" value="ECO:0007669"/>
    <property type="project" value="TreeGrafter"/>
</dbReference>
<name>A0A919KFM3_9ACTN</name>
<gene>
    <name evidence="4" type="ORF">GCM10018980_73030</name>
</gene>
<dbReference type="Pfam" id="PF00975">
    <property type="entry name" value="Thioesterase"/>
    <property type="match status" value="1"/>
</dbReference>
<organism evidence="4 5">
    <name type="scientific">Streptomyces capoamus</name>
    <dbReference type="NCBI Taxonomy" id="68183"/>
    <lineage>
        <taxon>Bacteria</taxon>
        <taxon>Bacillati</taxon>
        <taxon>Actinomycetota</taxon>
        <taxon>Actinomycetes</taxon>
        <taxon>Kitasatosporales</taxon>
        <taxon>Streptomycetaceae</taxon>
        <taxon>Streptomyces</taxon>
    </lineage>
</organism>
<dbReference type="Proteomes" id="UP000619355">
    <property type="component" value="Unassembled WGS sequence"/>
</dbReference>
<dbReference type="InterPro" id="IPR029058">
    <property type="entry name" value="AB_hydrolase_fold"/>
</dbReference>
<reference evidence="5" key="1">
    <citation type="journal article" date="2019" name="Int. J. Syst. Evol. Microbiol.">
        <title>The Global Catalogue of Microorganisms (GCM) 10K type strain sequencing project: providing services to taxonomists for standard genome sequencing and annotation.</title>
        <authorList>
            <consortium name="The Broad Institute Genomics Platform"/>
            <consortium name="The Broad Institute Genome Sequencing Center for Infectious Disease"/>
            <person name="Wu L."/>
            <person name="Ma J."/>
        </authorList>
    </citation>
    <scope>NUCLEOTIDE SEQUENCE [LARGE SCALE GENOMIC DNA]</scope>
    <source>
        <strain evidence="5">JCM 4253</strain>
    </source>
</reference>
<sequence length="265" mass="28504">MNSGASPTRSASWILGRVTVTRPRIRLICIPQAGAGAGSFRAWRDRLPSTIELAPVELPGRGTRADDALPKTLEELAEHLSSGLAGELDLPYVLFGHSLGGLLAHRLTTLLEERGGPVPLATVVAAARAPHRPSGGVIHTAGDGELLRWLARHDALPREMFEYPDFLRQVLSVLRRDLALAESYVAAPPVPLRTPLHVLGGVEDPVVPTAELHHWSACAAGEFSLTLLPGSHGFPQRDPASVLDALGRALPEYFRPDEHPTTSTR</sequence>
<feature type="domain" description="Thioesterase TesA-like" evidence="3">
    <location>
        <begin position="28"/>
        <end position="216"/>
    </location>
</feature>
<keyword evidence="5" id="KW-1185">Reference proteome</keyword>
<protein>
    <submittedName>
        <fullName evidence="4">Thioesterase</fullName>
    </submittedName>
</protein>
<dbReference type="InterPro" id="IPR012223">
    <property type="entry name" value="TEII"/>
</dbReference>
<evidence type="ECO:0000256" key="2">
    <source>
        <dbReference type="ARBA" id="ARBA00022801"/>
    </source>
</evidence>